<proteinExistence type="predicted"/>
<accession>A0ACB9DFJ5</accession>
<gene>
    <name evidence="1" type="ORF">L1987_58230</name>
</gene>
<evidence type="ECO:0000313" key="1">
    <source>
        <dbReference type="EMBL" id="KAI3745128.1"/>
    </source>
</evidence>
<reference evidence="1 2" key="2">
    <citation type="journal article" date="2022" name="Mol. Ecol. Resour.">
        <title>The genomes of chicory, endive, great burdock and yacon provide insights into Asteraceae paleo-polyploidization history and plant inulin production.</title>
        <authorList>
            <person name="Fan W."/>
            <person name="Wang S."/>
            <person name="Wang H."/>
            <person name="Wang A."/>
            <person name="Jiang F."/>
            <person name="Liu H."/>
            <person name="Zhao H."/>
            <person name="Xu D."/>
            <person name="Zhang Y."/>
        </authorList>
    </citation>
    <scope>NUCLEOTIDE SEQUENCE [LARGE SCALE GENOMIC DNA]</scope>
    <source>
        <strain evidence="2">cv. Yunnan</strain>
        <tissue evidence="1">Leaves</tissue>
    </source>
</reference>
<reference evidence="2" key="1">
    <citation type="journal article" date="2022" name="Mol. Ecol. Resour.">
        <title>The genomes of chicory, endive, great burdock and yacon provide insights into Asteraceae palaeo-polyploidization history and plant inulin production.</title>
        <authorList>
            <person name="Fan W."/>
            <person name="Wang S."/>
            <person name="Wang H."/>
            <person name="Wang A."/>
            <person name="Jiang F."/>
            <person name="Liu H."/>
            <person name="Zhao H."/>
            <person name="Xu D."/>
            <person name="Zhang Y."/>
        </authorList>
    </citation>
    <scope>NUCLEOTIDE SEQUENCE [LARGE SCALE GENOMIC DNA]</scope>
    <source>
        <strain evidence="2">cv. Yunnan</strain>
    </source>
</reference>
<sequence>MKNQHTVSTTTDDMSADPTLDSTTQRKHAAMIERLSNLHQSRVSNKTDPKDPSFESTKSFLLLFTNSKQAIESSLTQIQQNPDADPTLDLKPELEKISISITELEKLVAENSYFLPPYEVRSSLKTISDLKQTLDLVTSKVKPRKKFSFKNKPAKKPEPANVITEDKEAIEYEPEQQQSGYKLKDSPGFRTKEKEILIKEFKGSEIGEFVLSDLTNCEVRLKGCFGTLFINRLQNCKIYAGPVLGSILIEEVEGCLFVAASHQIRIHHAKETDFYLRCRSRPIIEQSSGVRFAPFCLCYDGIENDLTESNLDDDTGSWANVDDFQWLRAVQSPNWSILPESQRIDTVIIFSEFCYVILGSSNCISGSLKSDSSNLEFLSSDEMSEEVMTAKKLKSVMVDNLQSKTDRELVWMNKRNVGILEQKLPEKARAIQEAIKCYEDEIDRRA</sequence>
<evidence type="ECO:0000313" key="2">
    <source>
        <dbReference type="Proteomes" id="UP001056120"/>
    </source>
</evidence>
<comment type="caution">
    <text evidence="1">The sequence shown here is derived from an EMBL/GenBank/DDBJ whole genome shotgun (WGS) entry which is preliminary data.</text>
</comment>
<dbReference type="EMBL" id="CM042036">
    <property type="protein sequence ID" value="KAI3745128.1"/>
    <property type="molecule type" value="Genomic_DNA"/>
</dbReference>
<name>A0ACB9DFJ5_9ASTR</name>
<organism evidence="1 2">
    <name type="scientific">Smallanthus sonchifolius</name>
    <dbReference type="NCBI Taxonomy" id="185202"/>
    <lineage>
        <taxon>Eukaryota</taxon>
        <taxon>Viridiplantae</taxon>
        <taxon>Streptophyta</taxon>
        <taxon>Embryophyta</taxon>
        <taxon>Tracheophyta</taxon>
        <taxon>Spermatophyta</taxon>
        <taxon>Magnoliopsida</taxon>
        <taxon>eudicotyledons</taxon>
        <taxon>Gunneridae</taxon>
        <taxon>Pentapetalae</taxon>
        <taxon>asterids</taxon>
        <taxon>campanulids</taxon>
        <taxon>Asterales</taxon>
        <taxon>Asteraceae</taxon>
        <taxon>Asteroideae</taxon>
        <taxon>Heliantheae alliance</taxon>
        <taxon>Millerieae</taxon>
        <taxon>Smallanthus</taxon>
    </lineage>
</organism>
<keyword evidence="2" id="KW-1185">Reference proteome</keyword>
<dbReference type="Proteomes" id="UP001056120">
    <property type="component" value="Linkage Group LG19"/>
</dbReference>
<protein>
    <submittedName>
        <fullName evidence="1">Uncharacterized protein</fullName>
    </submittedName>
</protein>